<feature type="compositionally biased region" description="Basic and acidic residues" evidence="1">
    <location>
        <begin position="86"/>
        <end position="107"/>
    </location>
</feature>
<dbReference type="Pfam" id="PF10419">
    <property type="entry name" value="TFIIIC_sub6"/>
    <property type="match status" value="1"/>
</dbReference>
<dbReference type="VEuPathDB" id="FungiDB:TRICI_003244"/>
<evidence type="ECO:0000313" key="3">
    <source>
        <dbReference type="EMBL" id="KAA8913182.1"/>
    </source>
</evidence>
<feature type="region of interest" description="Disordered" evidence="1">
    <location>
        <begin position="66"/>
        <end position="155"/>
    </location>
</feature>
<proteinExistence type="predicted"/>
<dbReference type="Gene3D" id="2.60.40.4370">
    <property type="match status" value="1"/>
</dbReference>
<evidence type="ECO:0000256" key="1">
    <source>
        <dbReference type="SAM" id="MobiDB-lite"/>
    </source>
</evidence>
<comment type="caution">
    <text evidence="3">The sequence shown here is derived from an EMBL/GenBank/DDBJ whole genome shotgun (WGS) entry which is preliminary data.</text>
</comment>
<feature type="compositionally biased region" description="Acidic residues" evidence="1">
    <location>
        <begin position="108"/>
        <end position="125"/>
    </location>
</feature>
<dbReference type="Proteomes" id="UP000761534">
    <property type="component" value="Unassembled WGS sequence"/>
</dbReference>
<keyword evidence="4" id="KW-1185">Reference proteome</keyword>
<feature type="compositionally biased region" description="Basic and acidic residues" evidence="1">
    <location>
        <begin position="129"/>
        <end position="142"/>
    </location>
</feature>
<dbReference type="AlphaFoldDB" id="A0A642V4G5"/>
<evidence type="ECO:0000313" key="4">
    <source>
        <dbReference type="Proteomes" id="UP000761534"/>
    </source>
</evidence>
<name>A0A642V4G5_9ASCO</name>
<sequence length="155" mass="17704">MLTTVHSNIPAQAALQIVDLHKDRPLFKVGDGIFEGRWEDMVGTDIFTDLDGHVFAKTRTRIQLRPGQLLDKSEPVGNDPSSLWTKKTDKTLVDRLREISLRRKQEELDQEEEEEDDDDESDDNNNDNASRRASRDQDHETADPDGDSQMSNNQN</sequence>
<dbReference type="EMBL" id="SWFS01000236">
    <property type="protein sequence ID" value="KAA8913182.1"/>
    <property type="molecule type" value="Genomic_DNA"/>
</dbReference>
<dbReference type="OrthoDB" id="414418at2759"/>
<evidence type="ECO:0000259" key="2">
    <source>
        <dbReference type="Pfam" id="PF10419"/>
    </source>
</evidence>
<accession>A0A642V4G5</accession>
<gene>
    <name evidence="3" type="ORF">TRICI_003244</name>
</gene>
<reference evidence="3" key="1">
    <citation type="journal article" date="2019" name="G3 (Bethesda)">
        <title>Genome Assemblies of Two Rare Opportunistic Yeast Pathogens: Diutina rugosa (syn. Candida rugosa) and Trichomonascus ciferrii (syn. Candida ciferrii).</title>
        <authorList>
            <person name="Mixao V."/>
            <person name="Saus E."/>
            <person name="Hansen A.P."/>
            <person name="Lass-Florl C."/>
            <person name="Gabaldon T."/>
        </authorList>
    </citation>
    <scope>NUCLEOTIDE SEQUENCE</scope>
    <source>
        <strain evidence="3">CBS 4856</strain>
    </source>
</reference>
<dbReference type="InterPro" id="IPR019481">
    <property type="entry name" value="TFIIIC_triple_barrel"/>
</dbReference>
<organism evidence="3 4">
    <name type="scientific">Trichomonascus ciferrii</name>
    <dbReference type="NCBI Taxonomy" id="44093"/>
    <lineage>
        <taxon>Eukaryota</taxon>
        <taxon>Fungi</taxon>
        <taxon>Dikarya</taxon>
        <taxon>Ascomycota</taxon>
        <taxon>Saccharomycotina</taxon>
        <taxon>Dipodascomycetes</taxon>
        <taxon>Dipodascales</taxon>
        <taxon>Trichomonascaceae</taxon>
        <taxon>Trichomonascus</taxon>
        <taxon>Trichomonascus ciferrii complex</taxon>
    </lineage>
</organism>
<feature type="domain" description="Transcription factor TFIIIC triple barrel" evidence="2">
    <location>
        <begin position="8"/>
        <end position="50"/>
    </location>
</feature>
<protein>
    <recommendedName>
        <fullName evidence="2">Transcription factor TFIIIC triple barrel domain-containing protein</fullName>
    </recommendedName>
</protein>